<evidence type="ECO:0000256" key="1">
    <source>
        <dbReference type="SAM" id="Phobius"/>
    </source>
</evidence>
<protein>
    <submittedName>
        <fullName evidence="2">Uncharacterized protein</fullName>
    </submittedName>
</protein>
<reference evidence="2 3" key="1">
    <citation type="submission" date="2019-02" db="EMBL/GenBank/DDBJ databases">
        <title>Genome sequencing of the rare red list fungi Hericium alpestre (H. flagellum).</title>
        <authorList>
            <person name="Buettner E."/>
            <person name="Kellner H."/>
        </authorList>
    </citation>
    <scope>NUCLEOTIDE SEQUENCE [LARGE SCALE GENOMIC DNA]</scope>
    <source>
        <strain evidence="2 3">DSM 108284</strain>
    </source>
</reference>
<dbReference type="EMBL" id="SFCI01000132">
    <property type="protein sequence ID" value="TFY82197.1"/>
    <property type="molecule type" value="Genomic_DNA"/>
</dbReference>
<evidence type="ECO:0000313" key="2">
    <source>
        <dbReference type="EMBL" id="TFY82197.1"/>
    </source>
</evidence>
<keyword evidence="1" id="KW-0472">Membrane</keyword>
<name>A0A4Z0A775_9AGAM</name>
<dbReference type="AlphaFoldDB" id="A0A4Z0A775"/>
<proteinExistence type="predicted"/>
<keyword evidence="3" id="KW-1185">Reference proteome</keyword>
<organism evidence="2 3">
    <name type="scientific">Hericium alpestre</name>
    <dbReference type="NCBI Taxonomy" id="135208"/>
    <lineage>
        <taxon>Eukaryota</taxon>
        <taxon>Fungi</taxon>
        <taxon>Dikarya</taxon>
        <taxon>Basidiomycota</taxon>
        <taxon>Agaricomycotina</taxon>
        <taxon>Agaricomycetes</taxon>
        <taxon>Russulales</taxon>
        <taxon>Hericiaceae</taxon>
        <taxon>Hericium</taxon>
    </lineage>
</organism>
<accession>A0A4Z0A775</accession>
<dbReference type="Proteomes" id="UP000298061">
    <property type="component" value="Unassembled WGS sequence"/>
</dbReference>
<gene>
    <name evidence="2" type="ORF">EWM64_g1808</name>
</gene>
<feature type="transmembrane region" description="Helical" evidence="1">
    <location>
        <begin position="92"/>
        <end position="111"/>
    </location>
</feature>
<comment type="caution">
    <text evidence="2">The sequence shown here is derived from an EMBL/GenBank/DDBJ whole genome shotgun (WGS) entry which is preliminary data.</text>
</comment>
<keyword evidence="1" id="KW-0812">Transmembrane</keyword>
<feature type="transmembrane region" description="Helical" evidence="1">
    <location>
        <begin position="12"/>
        <end position="33"/>
    </location>
</feature>
<keyword evidence="1" id="KW-1133">Transmembrane helix</keyword>
<sequence>MSRAQSPIARLAALAMSFAWGVIGGSVGLNGLIKGNQAKSHLRHALPPTVSVDINTNGTFPSPSSPPLPMHRTHLFISIRMMSMALTLEPQVLYICLTQLLVPGFHWGLYFTDERRVATRHEWAEVKGARDRTSPVEAYGVTIIDPVTESDQENRFNLAFIKVRGYTQNALDVRAMFAGLEASGGSNSWRENRKNGLSCRTWLMRALALLQREGAIVREKSVEEIEKMIKKIGTEVERRLGEGEYVGTLITEV</sequence>
<dbReference type="OrthoDB" id="2603374at2759"/>
<evidence type="ECO:0000313" key="3">
    <source>
        <dbReference type="Proteomes" id="UP000298061"/>
    </source>
</evidence>